<comment type="caution">
    <text evidence="2">The sequence shown here is derived from an EMBL/GenBank/DDBJ whole genome shotgun (WGS) entry which is preliminary data.</text>
</comment>
<keyword evidence="1" id="KW-0472">Membrane</keyword>
<proteinExistence type="predicted"/>
<dbReference type="InterPro" id="IPR045584">
    <property type="entry name" value="Pilin-like"/>
</dbReference>
<organism evidence="2 3">
    <name type="scientific">Candidatus Scatenecus faecavium</name>
    <dbReference type="NCBI Taxonomy" id="2840915"/>
    <lineage>
        <taxon>Bacteria</taxon>
        <taxon>Candidatus Scatenecus</taxon>
    </lineage>
</organism>
<sequence length="278" mass="31752">GDLFSLNSSPARYRFENKSPTNFFAKKQSKDEMNSSPLTVHRLLNNETAFSRFTSHFSLPHPPAFTLAEVLITLGIIGIVAAMTLPSIMARHRSKVLEAQFHKRISEVSQAIMMLKKDEYFSGTLIGEQIASLLASQFKGSIVPDRSIYSAQKQYQKTQIGYELPTYKNYTKTADFRKYKLDDGAIIVSKEFFIFINNDNYSLTNYQIIIDVNGLQKPNIFGYDVFAFELDKTDTLKSMPYSNATKAYCNTTSSDESNGWSCSYYAMTERDYFKNLNW</sequence>
<dbReference type="SUPFAM" id="SSF54523">
    <property type="entry name" value="Pili subunits"/>
    <property type="match status" value="1"/>
</dbReference>
<dbReference type="Gene3D" id="3.30.700.10">
    <property type="entry name" value="Glycoprotein, Type 4 Pilin"/>
    <property type="match status" value="1"/>
</dbReference>
<name>A0A9D1K2K1_9BACT</name>
<dbReference type="AlphaFoldDB" id="A0A9D1K2K1"/>
<gene>
    <name evidence="2" type="ORF">IAD41_00105</name>
</gene>
<reference evidence="2" key="1">
    <citation type="submission" date="2020-10" db="EMBL/GenBank/DDBJ databases">
        <authorList>
            <person name="Gilroy R."/>
        </authorList>
    </citation>
    <scope>NUCLEOTIDE SEQUENCE</scope>
    <source>
        <strain evidence="2">CHK152-2994</strain>
    </source>
</reference>
<keyword evidence="1" id="KW-1133">Transmembrane helix</keyword>
<reference evidence="2" key="2">
    <citation type="journal article" date="2021" name="PeerJ">
        <title>Extensive microbial diversity within the chicken gut microbiome revealed by metagenomics and culture.</title>
        <authorList>
            <person name="Gilroy R."/>
            <person name="Ravi A."/>
            <person name="Getino M."/>
            <person name="Pursley I."/>
            <person name="Horton D.L."/>
            <person name="Alikhan N.F."/>
            <person name="Baker D."/>
            <person name="Gharbi K."/>
            <person name="Hall N."/>
            <person name="Watson M."/>
            <person name="Adriaenssens E.M."/>
            <person name="Foster-Nyarko E."/>
            <person name="Jarju S."/>
            <person name="Secka A."/>
            <person name="Antonio M."/>
            <person name="Oren A."/>
            <person name="Chaudhuri R.R."/>
            <person name="La Ragione R."/>
            <person name="Hildebrand F."/>
            <person name="Pallen M.J."/>
        </authorList>
    </citation>
    <scope>NUCLEOTIDE SEQUENCE</scope>
    <source>
        <strain evidence="2">CHK152-2994</strain>
    </source>
</reference>
<dbReference type="InterPro" id="IPR012902">
    <property type="entry name" value="N_methyl_site"/>
</dbReference>
<evidence type="ECO:0000313" key="3">
    <source>
        <dbReference type="Proteomes" id="UP000824139"/>
    </source>
</evidence>
<evidence type="ECO:0000256" key="1">
    <source>
        <dbReference type="SAM" id="Phobius"/>
    </source>
</evidence>
<accession>A0A9D1K2K1</accession>
<feature type="non-terminal residue" evidence="2">
    <location>
        <position position="1"/>
    </location>
</feature>
<keyword evidence="1" id="KW-0812">Transmembrane</keyword>
<feature type="transmembrane region" description="Helical" evidence="1">
    <location>
        <begin position="64"/>
        <end position="85"/>
    </location>
</feature>
<dbReference type="EMBL" id="DVJO01000005">
    <property type="protein sequence ID" value="HIS82000.1"/>
    <property type="molecule type" value="Genomic_DNA"/>
</dbReference>
<dbReference type="NCBIfam" id="TIGR02532">
    <property type="entry name" value="IV_pilin_GFxxxE"/>
    <property type="match status" value="1"/>
</dbReference>
<evidence type="ECO:0000313" key="2">
    <source>
        <dbReference type="EMBL" id="HIS82000.1"/>
    </source>
</evidence>
<dbReference type="Proteomes" id="UP000824139">
    <property type="component" value="Unassembled WGS sequence"/>
</dbReference>
<protein>
    <submittedName>
        <fullName evidence="2">Type II secretion system protein</fullName>
    </submittedName>
</protein>